<feature type="domain" description="FAD-binding" evidence="8">
    <location>
        <begin position="5"/>
        <end position="343"/>
    </location>
</feature>
<dbReference type="Proteomes" id="UP000282818">
    <property type="component" value="Unassembled WGS sequence"/>
</dbReference>
<evidence type="ECO:0000256" key="2">
    <source>
        <dbReference type="ARBA" id="ARBA00004749"/>
    </source>
</evidence>
<dbReference type="GO" id="GO:0071949">
    <property type="term" value="F:FAD binding"/>
    <property type="evidence" value="ECO:0007669"/>
    <property type="project" value="InterPro"/>
</dbReference>
<evidence type="ECO:0000256" key="1">
    <source>
        <dbReference type="ARBA" id="ARBA00001974"/>
    </source>
</evidence>
<evidence type="ECO:0000259" key="8">
    <source>
        <dbReference type="Pfam" id="PF01494"/>
    </source>
</evidence>
<comment type="caution">
    <text evidence="9">The sequence shown here is derived from an EMBL/GenBank/DDBJ whole genome shotgun (WGS) entry which is preliminary data.</text>
</comment>
<dbReference type="AlphaFoldDB" id="A0A437QAZ7"/>
<dbReference type="InterPro" id="IPR036188">
    <property type="entry name" value="FAD/NAD-bd_sf"/>
</dbReference>
<comment type="cofactor">
    <cofactor evidence="1">
        <name>FAD</name>
        <dbReference type="ChEBI" id="CHEBI:57692"/>
    </cofactor>
</comment>
<accession>A0A437QAZ7</accession>
<keyword evidence="10" id="KW-1185">Reference proteome</keyword>
<gene>
    <name evidence="9" type="ORF">EOE65_06200</name>
</gene>
<dbReference type="InterPro" id="IPR010971">
    <property type="entry name" value="UbiH/COQ6"/>
</dbReference>
<dbReference type="RefSeq" id="WP_127693428.1">
    <property type="nucleotide sequence ID" value="NZ_SACQ01000002.1"/>
</dbReference>
<dbReference type="NCBIfam" id="TIGR01988">
    <property type="entry name" value="Ubi-OHases"/>
    <property type="match status" value="1"/>
</dbReference>
<dbReference type="InterPro" id="IPR051205">
    <property type="entry name" value="UbiH/COQ6_monooxygenase"/>
</dbReference>
<dbReference type="PRINTS" id="PR00420">
    <property type="entry name" value="RNGMNOXGNASE"/>
</dbReference>
<evidence type="ECO:0000313" key="9">
    <source>
        <dbReference type="EMBL" id="RVU31569.1"/>
    </source>
</evidence>
<dbReference type="Pfam" id="PF01494">
    <property type="entry name" value="FAD_binding_3"/>
    <property type="match status" value="1"/>
</dbReference>
<dbReference type="NCBIfam" id="NF006593">
    <property type="entry name" value="PRK09126.1"/>
    <property type="match status" value="1"/>
</dbReference>
<comment type="similarity">
    <text evidence="3">Belongs to the UbiH/COQ6 family.</text>
</comment>
<evidence type="ECO:0000256" key="5">
    <source>
        <dbReference type="ARBA" id="ARBA00022827"/>
    </source>
</evidence>
<evidence type="ECO:0000256" key="3">
    <source>
        <dbReference type="ARBA" id="ARBA00005349"/>
    </source>
</evidence>
<dbReference type="GO" id="GO:0006744">
    <property type="term" value="P:ubiquinone biosynthetic process"/>
    <property type="evidence" value="ECO:0007669"/>
    <property type="project" value="UniProtKB-UniPathway"/>
</dbReference>
<dbReference type="UniPathway" id="UPA00232"/>
<evidence type="ECO:0000256" key="7">
    <source>
        <dbReference type="ARBA" id="ARBA00023033"/>
    </source>
</evidence>
<name>A0A437QAZ7_9GAMM</name>
<reference evidence="9 10" key="1">
    <citation type="submission" date="2019-01" db="EMBL/GenBank/DDBJ databases">
        <authorList>
            <person name="Chen W.-M."/>
        </authorList>
    </citation>
    <scope>NUCLEOTIDE SEQUENCE [LARGE SCALE GENOMIC DNA]</scope>
    <source>
        <strain evidence="9 10">HPM-16</strain>
    </source>
</reference>
<evidence type="ECO:0000256" key="6">
    <source>
        <dbReference type="ARBA" id="ARBA00023002"/>
    </source>
</evidence>
<dbReference type="InterPro" id="IPR002938">
    <property type="entry name" value="FAD-bd"/>
</dbReference>
<keyword evidence="5" id="KW-0274">FAD</keyword>
<proteinExistence type="inferred from homology"/>
<dbReference type="SUPFAM" id="SSF51905">
    <property type="entry name" value="FAD/NAD(P)-binding domain"/>
    <property type="match status" value="1"/>
</dbReference>
<keyword evidence="7" id="KW-0503">Monooxygenase</keyword>
<evidence type="ECO:0000313" key="10">
    <source>
        <dbReference type="Proteomes" id="UP000282818"/>
    </source>
</evidence>
<evidence type="ECO:0000256" key="4">
    <source>
        <dbReference type="ARBA" id="ARBA00022630"/>
    </source>
</evidence>
<dbReference type="Gene3D" id="3.50.50.60">
    <property type="entry name" value="FAD/NAD(P)-binding domain"/>
    <property type="match status" value="2"/>
</dbReference>
<comment type="pathway">
    <text evidence="2">Cofactor biosynthesis; ubiquinone biosynthesis.</text>
</comment>
<dbReference type="GO" id="GO:0016705">
    <property type="term" value="F:oxidoreductase activity, acting on paired donors, with incorporation or reduction of molecular oxygen"/>
    <property type="evidence" value="ECO:0007669"/>
    <property type="project" value="InterPro"/>
</dbReference>
<sequence>MSGQFDVIVIGAGPAGLSFAHSLSHTELSVLLLDQVPLSQLQAPEEDGREIALTHLSRNLMQASGAWQRIDEAEIAPIKAAKVFDGDSPKSLDFERQDDSLDALGYLVPNHLIRQACFENLEGCSNITLKAGTRVKEVLAGDQATTVILDSGEKLSAALVVAADTRFSESRRQMGLAASMRDFSRVAIVCRMSHTCSHEQTAFECFHYGRTTAILPMNGNCSSVVVTVNRRQAEQFLSMSDARFSKNIQDQLHGQLGDMTLLGKRQSYPLVGVHAHQFVTERFALIGDAAVGMHPVTAHGFNLGLRGQALLAEKVAQAHACGEDIGQLTLLKSYEKEQMQVSRVLYHGTNLVVGLFTNESLPGRQLRKAVLAAAEHLPPVKKLITNSLTDRELKPLVPLPPIPAALPRPRLPRLFSV</sequence>
<organism evidence="9 10">
    <name type="scientific">Neptunomonas marina</name>
    <dbReference type="NCBI Taxonomy" id="1815562"/>
    <lineage>
        <taxon>Bacteria</taxon>
        <taxon>Pseudomonadati</taxon>
        <taxon>Pseudomonadota</taxon>
        <taxon>Gammaproteobacteria</taxon>
        <taxon>Oceanospirillales</taxon>
        <taxon>Oceanospirillaceae</taxon>
        <taxon>Neptunomonas</taxon>
    </lineage>
</organism>
<dbReference type="PANTHER" id="PTHR43876">
    <property type="entry name" value="UBIQUINONE BIOSYNTHESIS MONOOXYGENASE COQ6, MITOCHONDRIAL"/>
    <property type="match status" value="1"/>
</dbReference>
<protein>
    <submittedName>
        <fullName evidence="9">FAD-dependent hydroxylase</fullName>
    </submittedName>
</protein>
<keyword evidence="4" id="KW-0285">Flavoprotein</keyword>
<dbReference type="GO" id="GO:0004497">
    <property type="term" value="F:monooxygenase activity"/>
    <property type="evidence" value="ECO:0007669"/>
    <property type="project" value="UniProtKB-KW"/>
</dbReference>
<keyword evidence="6" id="KW-0560">Oxidoreductase</keyword>
<dbReference type="PANTHER" id="PTHR43876:SF25">
    <property type="entry name" value="MONOOXYGENASE NMA2164"/>
    <property type="match status" value="1"/>
</dbReference>
<dbReference type="EMBL" id="SACQ01000002">
    <property type="protein sequence ID" value="RVU31569.1"/>
    <property type="molecule type" value="Genomic_DNA"/>
</dbReference>